<reference evidence="1" key="1">
    <citation type="submission" date="2022-06" db="EMBL/GenBank/DDBJ databases">
        <title>Draft genome sequences of Leminorella grimontii str. JCM5902.</title>
        <authorList>
            <person name="Wakabayashi Y."/>
            <person name="Kojima K."/>
        </authorList>
    </citation>
    <scope>NUCLEOTIDE SEQUENCE</scope>
    <source>
        <strain evidence="1">JCM 5902</strain>
    </source>
</reference>
<evidence type="ECO:0008006" key="3">
    <source>
        <dbReference type="Google" id="ProtNLM"/>
    </source>
</evidence>
<evidence type="ECO:0000313" key="1">
    <source>
        <dbReference type="EMBL" id="GKX54672.1"/>
    </source>
</evidence>
<name>A0AAV5N1W9_9GAMM</name>
<sequence>MKKSLVAIGIVAVLGGAWVGGAWYTGKQIQTQIETSIAEAQTRLDKLGYKANVKISDYQRGIFSSQATYTVTVAEKGQSDTVSLLQTISHGPFPLAKFSLAPKLAYSQISLMEQASLKDLFVMTEGKSPFTASVLTGYSGDSELDFTLLPLREKTEGGLTFSGTTFNGQVRVQGDTRSLSLTGSPLDLNELGSTFRYDALKLDVAIDKDEVYTVTGRLGKTVMTSPSDEEEAGQEQIQWDELTVNSRGKTGSFGMNMGQVDVALKNMNISKNGTPYSTIEGLKVNSNAQESGKFINQTVDVAVDKLSVEGKNMGSGSAKIKLDNFDGKTLQYFNQNSNILVYMLSGIPLDPNSAQGLNANLMTFLEGNPTLSIAPFVWKNDKGESQLDTSLTLMRPADLGEQTDPVQQIVSLTKSFSSKVKLSVPMMIEQARMTAELEGNITGEEAQAQASDSIRQLIDMGVNQKLLTKVDDNTATFSLNYADAQVDLNGQKMPLESFLALFFGPGFN</sequence>
<dbReference type="AlphaFoldDB" id="A0AAV5N1W9"/>
<accession>A0AAV5N1W9</accession>
<dbReference type="Pfam" id="PF06097">
    <property type="entry name" value="DUF945"/>
    <property type="match status" value="1"/>
</dbReference>
<protein>
    <recommendedName>
        <fullName evidence="3">DUF945 domain-containing protein</fullName>
    </recommendedName>
</protein>
<dbReference type="EMBL" id="BRLH01000001">
    <property type="protein sequence ID" value="GKX54672.1"/>
    <property type="molecule type" value="Genomic_DNA"/>
</dbReference>
<dbReference type="InterPro" id="IPR010352">
    <property type="entry name" value="DUF945"/>
</dbReference>
<dbReference type="Proteomes" id="UP001058124">
    <property type="component" value="Unassembled WGS sequence"/>
</dbReference>
<comment type="caution">
    <text evidence="1">The sequence shown here is derived from an EMBL/GenBank/DDBJ whole genome shotgun (WGS) entry which is preliminary data.</text>
</comment>
<dbReference type="RefSeq" id="WP_027273207.1">
    <property type="nucleotide sequence ID" value="NZ_BRLH01000001.1"/>
</dbReference>
<proteinExistence type="predicted"/>
<evidence type="ECO:0000313" key="2">
    <source>
        <dbReference type="Proteomes" id="UP001058124"/>
    </source>
</evidence>
<keyword evidence="2" id="KW-1185">Reference proteome</keyword>
<organism evidence="1 2">
    <name type="scientific">Leminorella grimontii</name>
    <dbReference type="NCBI Taxonomy" id="82981"/>
    <lineage>
        <taxon>Bacteria</taxon>
        <taxon>Pseudomonadati</taxon>
        <taxon>Pseudomonadota</taxon>
        <taxon>Gammaproteobacteria</taxon>
        <taxon>Enterobacterales</taxon>
        <taxon>Budviciaceae</taxon>
        <taxon>Leminorella</taxon>
    </lineage>
</organism>
<gene>
    <name evidence="1" type="ORF">SOASR030_07840</name>
</gene>